<keyword evidence="7" id="KW-1185">Reference proteome</keyword>
<evidence type="ECO:0000313" key="7">
    <source>
        <dbReference type="Proteomes" id="UP000494203"/>
    </source>
</evidence>
<dbReference type="Gene3D" id="1.10.10.10">
    <property type="entry name" value="Winged helix-like DNA-binding domain superfamily/Winged helix DNA-binding domain"/>
    <property type="match status" value="1"/>
</dbReference>
<keyword evidence="4" id="KW-0804">Transcription</keyword>
<dbReference type="GO" id="GO:0043565">
    <property type="term" value="F:sequence-specific DNA binding"/>
    <property type="evidence" value="ECO:0007669"/>
    <property type="project" value="TreeGrafter"/>
</dbReference>
<dbReference type="SUPFAM" id="SSF53850">
    <property type="entry name" value="Periplasmic binding protein-like II"/>
    <property type="match status" value="1"/>
</dbReference>
<accession>A0A6S7DWF5</accession>
<comment type="similarity">
    <text evidence="1">Belongs to the LysR transcriptional regulatory family.</text>
</comment>
<dbReference type="CDD" id="cd08432">
    <property type="entry name" value="PBP2_GcdR_TrpI_HvrB_AmpR_like"/>
    <property type="match status" value="1"/>
</dbReference>
<dbReference type="PRINTS" id="PR00039">
    <property type="entry name" value="HTHLYSR"/>
</dbReference>
<dbReference type="InterPro" id="IPR036388">
    <property type="entry name" value="WH-like_DNA-bd_sf"/>
</dbReference>
<evidence type="ECO:0000256" key="1">
    <source>
        <dbReference type="ARBA" id="ARBA00009437"/>
    </source>
</evidence>
<protein>
    <submittedName>
        <fullName evidence="6">Glycine cleavage system transcriptional activator</fullName>
    </submittedName>
</protein>
<dbReference type="GO" id="GO:0006351">
    <property type="term" value="P:DNA-templated transcription"/>
    <property type="evidence" value="ECO:0007669"/>
    <property type="project" value="TreeGrafter"/>
</dbReference>
<dbReference type="InterPro" id="IPR005119">
    <property type="entry name" value="LysR_subst-bd"/>
</dbReference>
<keyword evidence="3" id="KW-0238">DNA-binding</keyword>
<keyword evidence="2" id="KW-0805">Transcription regulation</keyword>
<dbReference type="InterPro" id="IPR036390">
    <property type="entry name" value="WH_DNA-bd_sf"/>
</dbReference>
<gene>
    <name evidence="6" type="primary">gcvA_5</name>
    <name evidence="6" type="ORF">LMG26788_03091</name>
</gene>
<evidence type="ECO:0000256" key="4">
    <source>
        <dbReference type="ARBA" id="ARBA00023163"/>
    </source>
</evidence>
<dbReference type="InterPro" id="IPR000847">
    <property type="entry name" value="LysR_HTH_N"/>
</dbReference>
<organism evidence="6 7">
    <name type="scientific">Achromobacter pulmonis</name>
    <dbReference type="NCBI Taxonomy" id="1389932"/>
    <lineage>
        <taxon>Bacteria</taxon>
        <taxon>Pseudomonadati</taxon>
        <taxon>Pseudomonadota</taxon>
        <taxon>Betaproteobacteria</taxon>
        <taxon>Burkholderiales</taxon>
        <taxon>Alcaligenaceae</taxon>
        <taxon>Achromobacter</taxon>
    </lineage>
</organism>
<dbReference type="EMBL" id="CADIKZ010000008">
    <property type="protein sequence ID" value="CAB3877238.1"/>
    <property type="molecule type" value="Genomic_DNA"/>
</dbReference>
<sequence length="310" mass="34115">MRLHSPSMSELHAFMTAARLGSFTLAAETLCVTQGAISRAIARLETHFGQPLMRRNAHGLTLTETGRKLYDGGLAPLQAIETLSAELRADDRRLRLTLSSVPTLASAWLVPRLPDFHRRHPEIQLSFTAYRRNEDFSGATPDAAILSGVAGQWPGWQADYVIGREMIAICSPSRLAARRAAHLWDTAAGLLGEPLLYHANAMDNWARWFEAAGVRRDELKLASGFDQVSILVRAVMADMGIAVLQRCLVQDDLQAGRVAAPFPDLRIAIARGYHLCAPPQRRDHYALSCFRQWLLDTAGQDSDAPAAVQA</sequence>
<dbReference type="SUPFAM" id="SSF46785">
    <property type="entry name" value="Winged helix' DNA-binding domain"/>
    <property type="match status" value="1"/>
</dbReference>
<proteinExistence type="inferred from homology"/>
<dbReference type="Pfam" id="PF00126">
    <property type="entry name" value="HTH_1"/>
    <property type="match status" value="1"/>
</dbReference>
<reference evidence="6 7" key="1">
    <citation type="submission" date="2020-04" db="EMBL/GenBank/DDBJ databases">
        <authorList>
            <person name="De Canck E."/>
        </authorList>
    </citation>
    <scope>NUCLEOTIDE SEQUENCE [LARGE SCALE GENOMIC DNA]</scope>
    <source>
        <strain evidence="6 7">LMG 26788</strain>
    </source>
</reference>
<dbReference type="PANTHER" id="PTHR30537">
    <property type="entry name" value="HTH-TYPE TRANSCRIPTIONAL REGULATOR"/>
    <property type="match status" value="1"/>
</dbReference>
<dbReference type="Pfam" id="PF03466">
    <property type="entry name" value="LysR_substrate"/>
    <property type="match status" value="1"/>
</dbReference>
<evidence type="ECO:0000313" key="6">
    <source>
        <dbReference type="EMBL" id="CAB3877238.1"/>
    </source>
</evidence>
<dbReference type="PANTHER" id="PTHR30537:SF74">
    <property type="entry name" value="HTH-TYPE TRANSCRIPTIONAL REGULATOR TRPI"/>
    <property type="match status" value="1"/>
</dbReference>
<name>A0A6S7DWF5_9BURK</name>
<dbReference type="RefSeq" id="WP_175141085.1">
    <property type="nucleotide sequence ID" value="NZ_CADIKZ010000008.1"/>
</dbReference>
<evidence type="ECO:0000256" key="2">
    <source>
        <dbReference type="ARBA" id="ARBA00023015"/>
    </source>
</evidence>
<evidence type="ECO:0000259" key="5">
    <source>
        <dbReference type="PROSITE" id="PS50931"/>
    </source>
</evidence>
<dbReference type="AlphaFoldDB" id="A0A6S7DWF5"/>
<dbReference type="Gene3D" id="3.40.190.10">
    <property type="entry name" value="Periplasmic binding protein-like II"/>
    <property type="match status" value="2"/>
</dbReference>
<dbReference type="GO" id="GO:0003700">
    <property type="term" value="F:DNA-binding transcription factor activity"/>
    <property type="evidence" value="ECO:0007669"/>
    <property type="project" value="InterPro"/>
</dbReference>
<evidence type="ECO:0000256" key="3">
    <source>
        <dbReference type="ARBA" id="ARBA00023125"/>
    </source>
</evidence>
<dbReference type="PROSITE" id="PS50931">
    <property type="entry name" value="HTH_LYSR"/>
    <property type="match status" value="1"/>
</dbReference>
<dbReference type="InterPro" id="IPR058163">
    <property type="entry name" value="LysR-type_TF_proteobact-type"/>
</dbReference>
<feature type="domain" description="HTH lysR-type" evidence="5">
    <location>
        <begin position="6"/>
        <end position="63"/>
    </location>
</feature>
<dbReference type="Proteomes" id="UP000494203">
    <property type="component" value="Unassembled WGS sequence"/>
</dbReference>